<protein>
    <submittedName>
        <fullName evidence="1">Uncharacterized protein</fullName>
    </submittedName>
</protein>
<dbReference type="Proteomes" id="UP000314294">
    <property type="component" value="Unassembled WGS sequence"/>
</dbReference>
<dbReference type="EMBL" id="SRLO01000198">
    <property type="protein sequence ID" value="TNN67842.1"/>
    <property type="molecule type" value="Genomic_DNA"/>
</dbReference>
<accession>A0A4Z2HSN1</accession>
<dbReference type="AlphaFoldDB" id="A0A4Z2HSN1"/>
<proteinExistence type="predicted"/>
<evidence type="ECO:0000313" key="1">
    <source>
        <dbReference type="EMBL" id="TNN67842.1"/>
    </source>
</evidence>
<organism evidence="1 2">
    <name type="scientific">Liparis tanakae</name>
    <name type="common">Tanaka's snailfish</name>
    <dbReference type="NCBI Taxonomy" id="230148"/>
    <lineage>
        <taxon>Eukaryota</taxon>
        <taxon>Metazoa</taxon>
        <taxon>Chordata</taxon>
        <taxon>Craniata</taxon>
        <taxon>Vertebrata</taxon>
        <taxon>Euteleostomi</taxon>
        <taxon>Actinopterygii</taxon>
        <taxon>Neopterygii</taxon>
        <taxon>Teleostei</taxon>
        <taxon>Neoteleostei</taxon>
        <taxon>Acanthomorphata</taxon>
        <taxon>Eupercaria</taxon>
        <taxon>Perciformes</taxon>
        <taxon>Cottioidei</taxon>
        <taxon>Cottales</taxon>
        <taxon>Liparidae</taxon>
        <taxon>Liparis</taxon>
    </lineage>
</organism>
<sequence length="102" mass="11011">MKSNRGPADVGQVVVAGHVVPLAVLVGNGHHTVLASRKEVIWLALPPVLIHLHGSTNSFKHSRRSPLVLCQLAPTCCSPTYRIPHLQKVTTNNRDHASQSSV</sequence>
<comment type="caution">
    <text evidence="1">The sequence shown here is derived from an EMBL/GenBank/DDBJ whole genome shotgun (WGS) entry which is preliminary data.</text>
</comment>
<gene>
    <name evidence="1" type="ORF">EYF80_021996</name>
</gene>
<keyword evidence="2" id="KW-1185">Reference proteome</keyword>
<reference evidence="1 2" key="1">
    <citation type="submission" date="2019-03" db="EMBL/GenBank/DDBJ databases">
        <title>First draft genome of Liparis tanakae, snailfish: a comprehensive survey of snailfish specific genes.</title>
        <authorList>
            <person name="Kim W."/>
            <person name="Song I."/>
            <person name="Jeong J.-H."/>
            <person name="Kim D."/>
            <person name="Kim S."/>
            <person name="Ryu S."/>
            <person name="Song J.Y."/>
            <person name="Lee S.K."/>
        </authorList>
    </citation>
    <scope>NUCLEOTIDE SEQUENCE [LARGE SCALE GENOMIC DNA]</scope>
    <source>
        <tissue evidence="1">Muscle</tissue>
    </source>
</reference>
<name>A0A4Z2HSN1_9TELE</name>
<evidence type="ECO:0000313" key="2">
    <source>
        <dbReference type="Proteomes" id="UP000314294"/>
    </source>
</evidence>